<dbReference type="EMBL" id="CAXJIO010000012">
    <property type="protein sequence ID" value="CAL2103052.1"/>
    <property type="molecule type" value="Genomic_DNA"/>
</dbReference>
<protein>
    <submittedName>
        <fullName evidence="1">Uncharacterized protein</fullName>
    </submittedName>
</protein>
<name>A0ABM9PBS3_9FLAO</name>
<accession>A0ABM9PBS3</accession>
<proteinExistence type="predicted"/>
<gene>
    <name evidence="1" type="ORF">T190423A01A_30166</name>
</gene>
<comment type="caution">
    <text evidence="1">The sequence shown here is derived from an EMBL/GenBank/DDBJ whole genome shotgun (WGS) entry which is preliminary data.</text>
</comment>
<evidence type="ECO:0000313" key="1">
    <source>
        <dbReference type="EMBL" id="CAL2103052.1"/>
    </source>
</evidence>
<sequence length="46" mass="5345">MERKKSKKIGVKNFAFTKAKLHNAEHYSTKVFVSYNSILCKISQKL</sequence>
<dbReference type="Proteomes" id="UP001497527">
    <property type="component" value="Unassembled WGS sequence"/>
</dbReference>
<reference evidence="1 2" key="1">
    <citation type="submission" date="2024-05" db="EMBL/GenBank/DDBJ databases">
        <authorList>
            <person name="Duchaud E."/>
        </authorList>
    </citation>
    <scope>NUCLEOTIDE SEQUENCE [LARGE SCALE GENOMIC DNA]</scope>
    <source>
        <strain evidence="1">Ena-SAMPLE-TAB-13-05-2024-13:56:06:370-140308</strain>
    </source>
</reference>
<evidence type="ECO:0000313" key="2">
    <source>
        <dbReference type="Proteomes" id="UP001497527"/>
    </source>
</evidence>
<keyword evidence="2" id="KW-1185">Reference proteome</keyword>
<organism evidence="1 2">
    <name type="scientific">Tenacibaculum polynesiense</name>
    <dbReference type="NCBI Taxonomy" id="3137857"/>
    <lineage>
        <taxon>Bacteria</taxon>
        <taxon>Pseudomonadati</taxon>
        <taxon>Bacteroidota</taxon>
        <taxon>Flavobacteriia</taxon>
        <taxon>Flavobacteriales</taxon>
        <taxon>Flavobacteriaceae</taxon>
        <taxon>Tenacibaculum</taxon>
    </lineage>
</organism>